<dbReference type="EMBL" id="JAMKFB020000015">
    <property type="protein sequence ID" value="KAL0173530.1"/>
    <property type="molecule type" value="Genomic_DNA"/>
</dbReference>
<name>A0ABD0PIG6_CIRMR</name>
<protein>
    <submittedName>
        <fullName evidence="1">Uncharacterized protein</fullName>
    </submittedName>
</protein>
<dbReference type="Proteomes" id="UP001529510">
    <property type="component" value="Unassembled WGS sequence"/>
</dbReference>
<proteinExistence type="predicted"/>
<accession>A0ABD0PIG6</accession>
<reference evidence="1 2" key="1">
    <citation type="submission" date="2024-05" db="EMBL/GenBank/DDBJ databases">
        <title>Genome sequencing and assembly of Indian major carp, Cirrhinus mrigala (Hamilton, 1822).</title>
        <authorList>
            <person name="Mohindra V."/>
            <person name="Chowdhury L.M."/>
            <person name="Lal K."/>
            <person name="Jena J.K."/>
        </authorList>
    </citation>
    <scope>NUCLEOTIDE SEQUENCE [LARGE SCALE GENOMIC DNA]</scope>
    <source>
        <strain evidence="1">CM1030</strain>
        <tissue evidence="1">Blood</tissue>
    </source>
</reference>
<gene>
    <name evidence="1" type="ORF">M9458_029498</name>
</gene>
<evidence type="ECO:0000313" key="1">
    <source>
        <dbReference type="EMBL" id="KAL0173530.1"/>
    </source>
</evidence>
<organism evidence="1 2">
    <name type="scientific">Cirrhinus mrigala</name>
    <name type="common">Mrigala</name>
    <dbReference type="NCBI Taxonomy" id="683832"/>
    <lineage>
        <taxon>Eukaryota</taxon>
        <taxon>Metazoa</taxon>
        <taxon>Chordata</taxon>
        <taxon>Craniata</taxon>
        <taxon>Vertebrata</taxon>
        <taxon>Euteleostomi</taxon>
        <taxon>Actinopterygii</taxon>
        <taxon>Neopterygii</taxon>
        <taxon>Teleostei</taxon>
        <taxon>Ostariophysi</taxon>
        <taxon>Cypriniformes</taxon>
        <taxon>Cyprinidae</taxon>
        <taxon>Labeoninae</taxon>
        <taxon>Labeonini</taxon>
        <taxon>Cirrhinus</taxon>
    </lineage>
</organism>
<sequence>MVMDDTMVGNCCTHCDVPTTLARDFNNGTLANDIPSPPSSFCEVESNLINEDELALHCSL</sequence>
<evidence type="ECO:0000313" key="2">
    <source>
        <dbReference type="Proteomes" id="UP001529510"/>
    </source>
</evidence>
<keyword evidence="2" id="KW-1185">Reference proteome</keyword>
<comment type="caution">
    <text evidence="1">The sequence shown here is derived from an EMBL/GenBank/DDBJ whole genome shotgun (WGS) entry which is preliminary data.</text>
</comment>
<dbReference type="AlphaFoldDB" id="A0ABD0PIG6"/>
<feature type="non-terminal residue" evidence="1">
    <location>
        <position position="1"/>
    </location>
</feature>